<proteinExistence type="predicted"/>
<feature type="compositionally biased region" description="Basic and acidic residues" evidence="2">
    <location>
        <begin position="19"/>
        <end position="31"/>
    </location>
</feature>
<feature type="coiled-coil region" evidence="1">
    <location>
        <begin position="127"/>
        <end position="161"/>
    </location>
</feature>
<evidence type="ECO:0000313" key="3">
    <source>
        <dbReference type="EMBL" id="PRP83967.1"/>
    </source>
</evidence>
<dbReference type="EMBL" id="MDYQ01000072">
    <property type="protein sequence ID" value="PRP83967.1"/>
    <property type="molecule type" value="Genomic_DNA"/>
</dbReference>
<reference evidence="3 4" key="1">
    <citation type="journal article" date="2018" name="Genome Biol. Evol.">
        <title>Multiple Roots of Fruiting Body Formation in Amoebozoa.</title>
        <authorList>
            <person name="Hillmann F."/>
            <person name="Forbes G."/>
            <person name="Novohradska S."/>
            <person name="Ferling I."/>
            <person name="Riege K."/>
            <person name="Groth M."/>
            <person name="Westermann M."/>
            <person name="Marz M."/>
            <person name="Spaller T."/>
            <person name="Winckler T."/>
            <person name="Schaap P."/>
            <person name="Glockner G."/>
        </authorList>
    </citation>
    <scope>NUCLEOTIDE SEQUENCE [LARGE SCALE GENOMIC DNA]</scope>
    <source>
        <strain evidence="3 4">Jena</strain>
    </source>
</reference>
<comment type="caution">
    <text evidence="3">The sequence shown here is derived from an EMBL/GenBank/DDBJ whole genome shotgun (WGS) entry which is preliminary data.</text>
</comment>
<evidence type="ECO:0000313" key="4">
    <source>
        <dbReference type="Proteomes" id="UP000241769"/>
    </source>
</evidence>
<keyword evidence="4" id="KW-1185">Reference proteome</keyword>
<dbReference type="InParanoid" id="A0A2P6NJ47"/>
<name>A0A2P6NJ47_9EUKA</name>
<feature type="region of interest" description="Disordered" evidence="2">
    <location>
        <begin position="1"/>
        <end position="32"/>
    </location>
</feature>
<feature type="compositionally biased region" description="Polar residues" evidence="2">
    <location>
        <begin position="8"/>
        <end position="18"/>
    </location>
</feature>
<protein>
    <submittedName>
        <fullName evidence="3">Uncharacterized protein</fullName>
    </submittedName>
</protein>
<sequence length="240" mass="28591">MKNDGEENLQNSATTRPDQFQRDTKNQELHQPKLTIMANLDRLRYNIERTHNNPLLYNSLYIHVGLRGQIRNLLRSSLALIEQQTEARQTINDLQSIHERYTQEETTNRANLEAEFLDVQRTHRERERHQVQQLEALETERAELEEKMHELEEKMKAEETLNRLLFDYSKATIRTFFGWLHDNNHTEITMVQLREFFRQTDNSEVLVAMMMTNQLPLLQNLNISRDADSEEKSRVEDVNE</sequence>
<dbReference type="AlphaFoldDB" id="A0A2P6NJ47"/>
<dbReference type="Proteomes" id="UP000241769">
    <property type="component" value="Unassembled WGS sequence"/>
</dbReference>
<keyword evidence="1" id="KW-0175">Coiled coil</keyword>
<organism evidence="3 4">
    <name type="scientific">Planoprotostelium fungivorum</name>
    <dbReference type="NCBI Taxonomy" id="1890364"/>
    <lineage>
        <taxon>Eukaryota</taxon>
        <taxon>Amoebozoa</taxon>
        <taxon>Evosea</taxon>
        <taxon>Variosea</taxon>
        <taxon>Cavosteliida</taxon>
        <taxon>Cavosteliaceae</taxon>
        <taxon>Planoprotostelium</taxon>
    </lineage>
</organism>
<gene>
    <name evidence="3" type="ORF">PROFUN_08651</name>
</gene>
<evidence type="ECO:0000256" key="1">
    <source>
        <dbReference type="SAM" id="Coils"/>
    </source>
</evidence>
<accession>A0A2P6NJ47</accession>
<evidence type="ECO:0000256" key="2">
    <source>
        <dbReference type="SAM" id="MobiDB-lite"/>
    </source>
</evidence>